<gene>
    <name evidence="2" type="ordered locus">Tresu_0195</name>
</gene>
<dbReference type="PANTHER" id="PTHR30547">
    <property type="entry name" value="UNCHARACTERIZED PROTEIN YHCG-RELATED"/>
    <property type="match status" value="1"/>
</dbReference>
<evidence type="ECO:0000313" key="3">
    <source>
        <dbReference type="Proteomes" id="UP000006852"/>
    </source>
</evidence>
<dbReference type="InterPro" id="IPR053148">
    <property type="entry name" value="PD-DEXK-like_domain"/>
</dbReference>
<dbReference type="PANTHER" id="PTHR30547:SF0">
    <property type="entry name" value="BLR8175 PROTEIN"/>
    <property type="match status" value="1"/>
</dbReference>
<dbReference type="InterPro" id="IPR041527">
    <property type="entry name" value="YhcG_N"/>
</dbReference>
<dbReference type="eggNOG" id="COG4804">
    <property type="taxonomic scope" value="Bacteria"/>
</dbReference>
<proteinExistence type="predicted"/>
<dbReference type="KEGG" id="tsu:Tresu_0195"/>
<dbReference type="GeneID" id="302997435"/>
<feature type="domain" description="YhcG N-terminal" evidence="1">
    <location>
        <begin position="24"/>
        <end position="110"/>
    </location>
</feature>
<evidence type="ECO:0000259" key="1">
    <source>
        <dbReference type="Pfam" id="PF17761"/>
    </source>
</evidence>
<name>F2NWW0_TRES6</name>
<protein>
    <recommendedName>
        <fullName evidence="1">YhcG N-terminal domain-containing protein</fullName>
    </recommendedName>
</protein>
<dbReference type="STRING" id="869209.Tresu_0195"/>
<dbReference type="RefSeq" id="WP_013700470.1">
    <property type="nucleotide sequence ID" value="NC_015385.1"/>
</dbReference>
<dbReference type="AlphaFoldDB" id="F2NWW0"/>
<dbReference type="HOGENOM" id="CLU_046640_4_1_12"/>
<sequence>MENKLLLQAKIVNDSEYSTWFEELKTRYKKSQIKAAVKVNSELLEFYWSLGHDIAAKKAEQKWGSGIIERLSLDFKSAFLKQSGFSTTNLWYIKKWFVFYDSHKEKLHQLGGEFKKLFFFCSVAASYMPTIEEIEKGLSENIYTEN</sequence>
<evidence type="ECO:0000313" key="2">
    <source>
        <dbReference type="EMBL" id="AEB13159.1"/>
    </source>
</evidence>
<keyword evidence="3" id="KW-1185">Reference proteome</keyword>
<dbReference type="EMBL" id="CP002631">
    <property type="protein sequence ID" value="AEB13159.1"/>
    <property type="molecule type" value="Genomic_DNA"/>
</dbReference>
<reference evidence="2 3" key="1">
    <citation type="journal article" date="2011" name="Stand. Genomic Sci.">
        <title>Complete genome sequence of Treponema succinifaciens type strain (6091).</title>
        <authorList>
            <person name="Han C."/>
            <person name="Gronow S."/>
            <person name="Teshima H."/>
            <person name="Lapidus A."/>
            <person name="Nolan M."/>
            <person name="Lucas S."/>
            <person name="Hammon N."/>
            <person name="Deshpande S."/>
            <person name="Cheng J.F."/>
            <person name="Zeytun A."/>
            <person name="Tapia R."/>
            <person name="Goodwin L."/>
            <person name="Pitluck S."/>
            <person name="Liolios K."/>
            <person name="Pagani I."/>
            <person name="Ivanova N."/>
            <person name="Mavromatis K."/>
            <person name="Mikhailova N."/>
            <person name="Huntemann M."/>
            <person name="Pati A."/>
            <person name="Chen A."/>
            <person name="Palaniappan K."/>
            <person name="Land M."/>
            <person name="Hauser L."/>
            <person name="Brambilla E.M."/>
            <person name="Rohde M."/>
            <person name="Goker M."/>
            <person name="Woyke T."/>
            <person name="Bristow J."/>
            <person name="Eisen J.A."/>
            <person name="Markowitz V."/>
            <person name="Hugenholtz P."/>
            <person name="Kyrpides N.C."/>
            <person name="Klenk H.P."/>
            <person name="Detter J.C."/>
        </authorList>
    </citation>
    <scope>NUCLEOTIDE SEQUENCE [LARGE SCALE GENOMIC DNA]</scope>
    <source>
        <strain evidence="3">ATCC 33096 / DSM 2489 / 6091</strain>
    </source>
</reference>
<reference evidence="3" key="2">
    <citation type="submission" date="2011-04" db="EMBL/GenBank/DDBJ databases">
        <title>The complete genome of chromosome of Treponema succinifaciens DSM 2489.</title>
        <authorList>
            <person name="Lucas S."/>
            <person name="Copeland A."/>
            <person name="Lapidus A."/>
            <person name="Bruce D."/>
            <person name="Goodwin L."/>
            <person name="Pitluck S."/>
            <person name="Peters L."/>
            <person name="Kyrpides N."/>
            <person name="Mavromatis K."/>
            <person name="Ivanova N."/>
            <person name="Ovchinnikova G."/>
            <person name="Teshima H."/>
            <person name="Detter J.C."/>
            <person name="Tapia R."/>
            <person name="Han C."/>
            <person name="Land M."/>
            <person name="Hauser L."/>
            <person name="Markowitz V."/>
            <person name="Cheng J.-F."/>
            <person name="Hugenholtz P."/>
            <person name="Woyke T."/>
            <person name="Wu D."/>
            <person name="Gronow S."/>
            <person name="Wellnitz S."/>
            <person name="Brambilla E."/>
            <person name="Klenk H.-P."/>
            <person name="Eisen J.A."/>
        </authorList>
    </citation>
    <scope>NUCLEOTIDE SEQUENCE [LARGE SCALE GENOMIC DNA]</scope>
    <source>
        <strain evidence="3">ATCC 33096 / DSM 2489 / 6091</strain>
    </source>
</reference>
<dbReference type="Proteomes" id="UP000006852">
    <property type="component" value="Chromosome"/>
</dbReference>
<organism evidence="2 3">
    <name type="scientific">Treponema succinifaciens (strain ATCC 33096 / DSM 2489 / 6091)</name>
    <dbReference type="NCBI Taxonomy" id="869209"/>
    <lineage>
        <taxon>Bacteria</taxon>
        <taxon>Pseudomonadati</taxon>
        <taxon>Spirochaetota</taxon>
        <taxon>Spirochaetia</taxon>
        <taxon>Spirochaetales</taxon>
        <taxon>Treponemataceae</taxon>
        <taxon>Treponema</taxon>
    </lineage>
</organism>
<dbReference type="Pfam" id="PF17761">
    <property type="entry name" value="DUF1016_N"/>
    <property type="match status" value="1"/>
</dbReference>
<accession>F2NWW0</accession>